<evidence type="ECO:0000313" key="1">
    <source>
        <dbReference type="EMBL" id="KAI4341307.1"/>
    </source>
</evidence>
<protein>
    <submittedName>
        <fullName evidence="1">Uncharacterized protein</fullName>
    </submittedName>
</protein>
<organism evidence="1 2">
    <name type="scientific">Melastoma candidum</name>
    <dbReference type="NCBI Taxonomy" id="119954"/>
    <lineage>
        <taxon>Eukaryota</taxon>
        <taxon>Viridiplantae</taxon>
        <taxon>Streptophyta</taxon>
        <taxon>Embryophyta</taxon>
        <taxon>Tracheophyta</taxon>
        <taxon>Spermatophyta</taxon>
        <taxon>Magnoliopsida</taxon>
        <taxon>eudicotyledons</taxon>
        <taxon>Gunneridae</taxon>
        <taxon>Pentapetalae</taxon>
        <taxon>rosids</taxon>
        <taxon>malvids</taxon>
        <taxon>Myrtales</taxon>
        <taxon>Melastomataceae</taxon>
        <taxon>Melastomatoideae</taxon>
        <taxon>Melastomateae</taxon>
        <taxon>Melastoma</taxon>
    </lineage>
</organism>
<name>A0ACB9NXD1_9MYRT</name>
<proteinExistence type="predicted"/>
<sequence>MMGRLPPPSSSSSPTLPLLHSYSSSSSSAGTATSLQTLGNIIVSIVGTGVLGLPFAFRIAGWAAGSLGVLFAGVSTYYCMIILVECRDKLVSDGEIDVRTYGDVGFKCLGRAGRYVTESLITVSQCGGAVAYLIFIGQNLSSILAVHGLTSASFIFLLLPLEVLLSWIDSLSALAPFSIFADVCNVLAVAFVVDEDVQQALSGQFSFKDRRAFSRDIRGLPFAGGMAVFCFEGFGMTLALESSMKERGRFPKLLAQAFAGIMSVYVLFGVFGYMAYGDDTKDIVTLNLPKTWTTMAVQIGLCLGLAFTFPIMVHPITEILEEKLRRMAWFKSLHHGGDQDSTKSKRERAVVCLTRGLLIMGLGVLASSVPGFGVFVSLVGSSFCAMMSFVLPATYHLMLMGGRMSGWKRGLDWCVLVGGITFAVYGTYNTIAGI</sequence>
<gene>
    <name evidence="1" type="ORF">MLD38_026043</name>
</gene>
<dbReference type="EMBL" id="CM042886">
    <property type="protein sequence ID" value="KAI4341307.1"/>
    <property type="molecule type" value="Genomic_DNA"/>
</dbReference>
<reference evidence="2" key="1">
    <citation type="journal article" date="2023" name="Front. Plant Sci.">
        <title>Chromosomal-level genome assembly of Melastoma candidum provides insights into trichome evolution.</title>
        <authorList>
            <person name="Zhong Y."/>
            <person name="Wu W."/>
            <person name="Sun C."/>
            <person name="Zou P."/>
            <person name="Liu Y."/>
            <person name="Dai S."/>
            <person name="Zhou R."/>
        </authorList>
    </citation>
    <scope>NUCLEOTIDE SEQUENCE [LARGE SCALE GENOMIC DNA]</scope>
</reference>
<comment type="caution">
    <text evidence="1">The sequence shown here is derived from an EMBL/GenBank/DDBJ whole genome shotgun (WGS) entry which is preliminary data.</text>
</comment>
<dbReference type="Proteomes" id="UP001057402">
    <property type="component" value="Chromosome 7"/>
</dbReference>
<accession>A0ACB9NXD1</accession>
<keyword evidence="2" id="KW-1185">Reference proteome</keyword>
<evidence type="ECO:0000313" key="2">
    <source>
        <dbReference type="Proteomes" id="UP001057402"/>
    </source>
</evidence>